<organism evidence="2 3">
    <name type="scientific">Populus deltoides</name>
    <name type="common">Eastern poplar</name>
    <name type="synonym">Eastern cottonwood</name>
    <dbReference type="NCBI Taxonomy" id="3696"/>
    <lineage>
        <taxon>Eukaryota</taxon>
        <taxon>Viridiplantae</taxon>
        <taxon>Streptophyta</taxon>
        <taxon>Embryophyta</taxon>
        <taxon>Tracheophyta</taxon>
        <taxon>Spermatophyta</taxon>
        <taxon>Magnoliopsida</taxon>
        <taxon>eudicotyledons</taxon>
        <taxon>Gunneridae</taxon>
        <taxon>Pentapetalae</taxon>
        <taxon>rosids</taxon>
        <taxon>fabids</taxon>
        <taxon>Malpighiales</taxon>
        <taxon>Salicaceae</taxon>
        <taxon>Saliceae</taxon>
        <taxon>Populus</taxon>
    </lineage>
</organism>
<feature type="non-terminal residue" evidence="2">
    <location>
        <position position="107"/>
    </location>
</feature>
<evidence type="ECO:0000313" key="2">
    <source>
        <dbReference type="EMBL" id="KAH8483529.1"/>
    </source>
</evidence>
<evidence type="ECO:0000313" key="3">
    <source>
        <dbReference type="Proteomes" id="UP000807159"/>
    </source>
</evidence>
<dbReference type="AlphaFoldDB" id="A0A8T2WQE7"/>
<feature type="signal peptide" evidence="1">
    <location>
        <begin position="1"/>
        <end position="26"/>
    </location>
</feature>
<feature type="chain" id="PRO_5035818948" description="Rapid ALkalinization Factor" evidence="1">
    <location>
        <begin position="27"/>
        <end position="107"/>
    </location>
</feature>
<evidence type="ECO:0000256" key="1">
    <source>
        <dbReference type="SAM" id="SignalP"/>
    </source>
</evidence>
<name>A0A8T2WQE7_POPDE</name>
<sequence>MKSLSLSALTLSLLLMMMLLNTKSCGASISLPEMDGDVPLYSIADSNLDLEFMMDSEINRILRGSRRVGGGALNPHKPAFGCGRGNRYCVPKGSNKPNCRSQYKRDC</sequence>
<evidence type="ECO:0008006" key="4">
    <source>
        <dbReference type="Google" id="ProtNLM"/>
    </source>
</evidence>
<dbReference type="EMBL" id="JACEGQ020000017">
    <property type="protein sequence ID" value="KAH8483529.1"/>
    <property type="molecule type" value="Genomic_DNA"/>
</dbReference>
<comment type="caution">
    <text evidence="2">The sequence shown here is derived from an EMBL/GenBank/DDBJ whole genome shotgun (WGS) entry which is preliminary data.</text>
</comment>
<accession>A0A8T2WQE7</accession>
<gene>
    <name evidence="2" type="ORF">H0E87_028076</name>
</gene>
<proteinExistence type="predicted"/>
<protein>
    <recommendedName>
        <fullName evidence="4">Rapid ALkalinization Factor</fullName>
    </recommendedName>
</protein>
<reference evidence="2" key="1">
    <citation type="journal article" date="2021" name="J. Hered.">
        <title>Genome Assembly of Salicaceae Populus deltoides (Eastern Cottonwood) I-69 Based on Nanopore Sequencing and Hi-C Technologies.</title>
        <authorList>
            <person name="Bai S."/>
            <person name="Wu H."/>
            <person name="Zhang J."/>
            <person name="Pan Z."/>
            <person name="Zhao W."/>
            <person name="Li Z."/>
            <person name="Tong C."/>
        </authorList>
    </citation>
    <scope>NUCLEOTIDE SEQUENCE</scope>
    <source>
        <tissue evidence="2">Leaf</tissue>
    </source>
</reference>
<keyword evidence="3" id="KW-1185">Reference proteome</keyword>
<keyword evidence="1" id="KW-0732">Signal</keyword>
<dbReference type="Proteomes" id="UP000807159">
    <property type="component" value="Chromosome 17"/>
</dbReference>